<evidence type="ECO:0000313" key="2">
    <source>
        <dbReference type="EMBL" id="CAH2294038.1"/>
    </source>
</evidence>
<feature type="compositionally biased region" description="Low complexity" evidence="1">
    <location>
        <begin position="100"/>
        <end position="109"/>
    </location>
</feature>
<reference evidence="2" key="1">
    <citation type="submission" date="2022-03" db="EMBL/GenBank/DDBJ databases">
        <authorList>
            <person name="Alioto T."/>
            <person name="Alioto T."/>
            <person name="Gomez Garrido J."/>
        </authorList>
    </citation>
    <scope>NUCLEOTIDE SEQUENCE</scope>
</reference>
<gene>
    <name evidence="2" type="ORF">PECUL_23A003464</name>
</gene>
<evidence type="ECO:0000256" key="1">
    <source>
        <dbReference type="SAM" id="MobiDB-lite"/>
    </source>
</evidence>
<dbReference type="EMBL" id="OW240916">
    <property type="protein sequence ID" value="CAH2294038.1"/>
    <property type="molecule type" value="Genomic_DNA"/>
</dbReference>
<organism evidence="2 3">
    <name type="scientific">Pelobates cultripes</name>
    <name type="common">Western spadefoot toad</name>
    <dbReference type="NCBI Taxonomy" id="61616"/>
    <lineage>
        <taxon>Eukaryota</taxon>
        <taxon>Metazoa</taxon>
        <taxon>Chordata</taxon>
        <taxon>Craniata</taxon>
        <taxon>Vertebrata</taxon>
        <taxon>Euteleostomi</taxon>
        <taxon>Amphibia</taxon>
        <taxon>Batrachia</taxon>
        <taxon>Anura</taxon>
        <taxon>Pelobatoidea</taxon>
        <taxon>Pelobatidae</taxon>
        <taxon>Pelobates</taxon>
    </lineage>
</organism>
<feature type="region of interest" description="Disordered" evidence="1">
    <location>
        <begin position="38"/>
        <end position="109"/>
    </location>
</feature>
<feature type="compositionally biased region" description="Polar residues" evidence="1">
    <location>
        <begin position="39"/>
        <end position="63"/>
    </location>
</feature>
<dbReference type="Proteomes" id="UP001295444">
    <property type="component" value="Chromosome 05"/>
</dbReference>
<dbReference type="AlphaFoldDB" id="A0AAD1S757"/>
<sequence>MPFFHFPRRKGQKRRSEAYHAPSIPRLEYLLSGRPILADQTTRTDSTGSGNNYGTSISETCSSHGVRHKRHRNSPAATTATQNVDRKEQGGIPCTKPRRTSSPTTTAHH</sequence>
<evidence type="ECO:0000313" key="3">
    <source>
        <dbReference type="Proteomes" id="UP001295444"/>
    </source>
</evidence>
<accession>A0AAD1S757</accession>
<keyword evidence="3" id="KW-1185">Reference proteome</keyword>
<protein>
    <submittedName>
        <fullName evidence="2">Uncharacterized protein</fullName>
    </submittedName>
</protein>
<proteinExistence type="predicted"/>
<name>A0AAD1S757_PELCU</name>